<dbReference type="InterPro" id="IPR036881">
    <property type="entry name" value="Glyco_hydro_3_C_sf"/>
</dbReference>
<dbReference type="InterPro" id="IPR051915">
    <property type="entry name" value="Cellulose_Degrad_GH3"/>
</dbReference>
<comment type="similarity">
    <text evidence="2">Belongs to the glycosyl hydrolase 3 family.</text>
</comment>
<dbReference type="InterPro" id="IPR036962">
    <property type="entry name" value="Glyco_hydro_3_N_sf"/>
</dbReference>
<evidence type="ECO:0000256" key="6">
    <source>
        <dbReference type="ARBA" id="ARBA00023295"/>
    </source>
</evidence>
<feature type="domain" description="Glycoside hydrolase family 3 N-terminal" evidence="7">
    <location>
        <begin position="116"/>
        <end position="415"/>
    </location>
</feature>
<dbReference type="InterPro" id="IPR017853">
    <property type="entry name" value="GH"/>
</dbReference>
<dbReference type="AlphaFoldDB" id="A0A1L8RF53"/>
<dbReference type="Proteomes" id="UP000181884">
    <property type="component" value="Unassembled WGS sequence"/>
</dbReference>
<reference evidence="9 10" key="1">
    <citation type="submission" date="2014-12" db="EMBL/GenBank/DDBJ databases">
        <title>Draft genome sequences of 29 type strains of Enterococci.</title>
        <authorList>
            <person name="Zhong Z."/>
            <person name="Sun Z."/>
            <person name="Liu W."/>
            <person name="Zhang W."/>
            <person name="Zhang H."/>
        </authorList>
    </citation>
    <scope>NUCLEOTIDE SEQUENCE [LARGE SCALE GENOMIC DNA]</scope>
    <source>
        <strain evidence="9 10">DSM 17029</strain>
    </source>
</reference>
<dbReference type="SUPFAM" id="SSF51445">
    <property type="entry name" value="(Trans)glycosidases"/>
    <property type="match status" value="1"/>
</dbReference>
<dbReference type="InterPro" id="IPR001764">
    <property type="entry name" value="Glyco_hydro_3_N"/>
</dbReference>
<accession>A0A1L8RF53</accession>
<dbReference type="InterPro" id="IPR002772">
    <property type="entry name" value="Glyco_hydro_3_C"/>
</dbReference>
<dbReference type="GO" id="GO:0009251">
    <property type="term" value="P:glucan catabolic process"/>
    <property type="evidence" value="ECO:0007669"/>
    <property type="project" value="TreeGrafter"/>
</dbReference>
<evidence type="ECO:0000259" key="7">
    <source>
        <dbReference type="Pfam" id="PF00933"/>
    </source>
</evidence>
<dbReference type="SUPFAM" id="SSF52279">
    <property type="entry name" value="Beta-D-glucan exohydrolase, C-terminal domain"/>
    <property type="match status" value="1"/>
</dbReference>
<comment type="caution">
    <text evidence="9">The sequence shown here is derived from an EMBL/GenBank/DDBJ whole genome shotgun (WGS) entry which is preliminary data.</text>
</comment>
<organism evidence="9 10">
    <name type="scientific">Enterococcus canis</name>
    <dbReference type="NCBI Taxonomy" id="214095"/>
    <lineage>
        <taxon>Bacteria</taxon>
        <taxon>Bacillati</taxon>
        <taxon>Bacillota</taxon>
        <taxon>Bacilli</taxon>
        <taxon>Lactobacillales</taxon>
        <taxon>Enterococcaceae</taxon>
        <taxon>Enterococcus</taxon>
    </lineage>
</organism>
<evidence type="ECO:0000256" key="2">
    <source>
        <dbReference type="ARBA" id="ARBA00005336"/>
    </source>
</evidence>
<keyword evidence="5 9" id="KW-0378">Hydrolase</keyword>
<comment type="catalytic activity">
    <reaction evidence="1">
        <text>Hydrolysis of terminal, non-reducing beta-D-glucosyl residues with release of beta-D-glucose.</text>
        <dbReference type="EC" id="3.2.1.21"/>
    </reaction>
</comment>
<evidence type="ECO:0000259" key="8">
    <source>
        <dbReference type="Pfam" id="PF01915"/>
    </source>
</evidence>
<feature type="domain" description="Glycoside hydrolase family 3 C-terminal" evidence="8">
    <location>
        <begin position="493"/>
        <end position="721"/>
    </location>
</feature>
<sequence length="736" mass="81225">MTYKVTTHEQFYVVENEGGATLTYGRNSGVALLEVDGFAFKDLNKNGKLDPYEDWRLPQAERIKDLVSQLSIEDIGGLMLYSKHLAVSSKQDAFSKQFGGTYEGKPLAESEAQVWQLTDQQQAIIKEDRIRHLLLTVVDDAVTAAKWNNEVQAFCEGNGLGIPANISSDPRHGVSGESEFDAGAGADISKWPDSVGIAATFDPELAAEYGQIVAEEYRALGIATALSPQIDLATDPRWMRFSGCFSEHTALATDMAKAFCDGLQTTTAVGWGQQSVNAMVKHWPGGGTGEAGRDAHYAYGKFAVYPENQFQEHLKPFTEGAFALTGGTEKAAAVMPYYTISYEQTAENVGNGFNKTIITDLLRERYDYDGVVCTDWGITGDVERMDSFIGGKCWGVEELSVDDRHYKALLAGVDQFGGNNDLAPVLAAYEKGRQELGEAAIRARFEASATRLLRNVFQCGLFENPYTDPKVTQATVAKKEFVEKGYQAQQKSVVLLKNNGVLPLAKGTKVYVPNRRIDATQNWFGQTIPAHEVKPLSKTLVNQFFTFCDDPADAEVALICIESPHTEGYDHAGYKPISLQYTSYRAELARASSIGQDPHDEIVDRTYRHQENQPSNHADLTIIEETAVAMPGKPIIVAVMTKNPFVPEFEQLADAVLLHFKVQNQVLLDLISGKVEPSGLLPFQMPQDMATVEQQAEDRGLDMTCYQDQAGNRYDFGYGLNFNGPIEDARTMNYQK</sequence>
<protein>
    <recommendedName>
        <fullName evidence="3">beta-glucosidase</fullName>
        <ecNumber evidence="3">3.2.1.21</ecNumber>
    </recommendedName>
</protein>
<dbReference type="PRINTS" id="PR00133">
    <property type="entry name" value="GLHYDRLASE3"/>
</dbReference>
<keyword evidence="10" id="KW-1185">Reference proteome</keyword>
<evidence type="ECO:0000313" key="10">
    <source>
        <dbReference type="Proteomes" id="UP000181884"/>
    </source>
</evidence>
<proteinExistence type="inferred from homology"/>
<keyword evidence="6" id="KW-0326">Glycosidase</keyword>
<dbReference type="Pfam" id="PF00933">
    <property type="entry name" value="Glyco_hydro_3"/>
    <property type="match status" value="1"/>
</dbReference>
<gene>
    <name evidence="9" type="ORF">RU97_GL001764</name>
</gene>
<dbReference type="Gene3D" id="3.40.50.1700">
    <property type="entry name" value="Glycoside hydrolase family 3 C-terminal domain"/>
    <property type="match status" value="1"/>
</dbReference>
<dbReference type="STRING" id="214095.RU97_GL001764"/>
<evidence type="ECO:0000256" key="5">
    <source>
        <dbReference type="ARBA" id="ARBA00022801"/>
    </source>
</evidence>
<dbReference type="EMBL" id="JXKH01000004">
    <property type="protein sequence ID" value="OJG18367.1"/>
    <property type="molecule type" value="Genomic_DNA"/>
</dbReference>
<evidence type="ECO:0000256" key="4">
    <source>
        <dbReference type="ARBA" id="ARBA00022729"/>
    </source>
</evidence>
<dbReference type="EC" id="3.2.1.21" evidence="3"/>
<dbReference type="Gene3D" id="3.20.20.300">
    <property type="entry name" value="Glycoside hydrolase, family 3, N-terminal domain"/>
    <property type="match status" value="1"/>
</dbReference>
<dbReference type="Pfam" id="PF01915">
    <property type="entry name" value="Glyco_hydro_3_C"/>
    <property type="match status" value="1"/>
</dbReference>
<evidence type="ECO:0000256" key="1">
    <source>
        <dbReference type="ARBA" id="ARBA00000448"/>
    </source>
</evidence>
<dbReference type="PANTHER" id="PTHR30620:SF16">
    <property type="entry name" value="LYSOSOMAL BETA GLUCOSIDASE"/>
    <property type="match status" value="1"/>
</dbReference>
<evidence type="ECO:0000256" key="3">
    <source>
        <dbReference type="ARBA" id="ARBA00012744"/>
    </source>
</evidence>
<dbReference type="RefSeq" id="WP_071858952.1">
    <property type="nucleotide sequence ID" value="NZ_JXKH01000004.1"/>
</dbReference>
<keyword evidence="4" id="KW-0732">Signal</keyword>
<name>A0A1L8RF53_9ENTE</name>
<evidence type="ECO:0000313" key="9">
    <source>
        <dbReference type="EMBL" id="OJG18367.1"/>
    </source>
</evidence>
<dbReference type="PANTHER" id="PTHR30620">
    <property type="entry name" value="PERIPLASMIC BETA-GLUCOSIDASE-RELATED"/>
    <property type="match status" value="1"/>
</dbReference>
<dbReference type="GO" id="GO:0008422">
    <property type="term" value="F:beta-glucosidase activity"/>
    <property type="evidence" value="ECO:0007669"/>
    <property type="project" value="UniProtKB-EC"/>
</dbReference>